<sequence length="362" mass="40858">MKLGRFIVDTHVHAQRFAAGPEFAKAKLDPNKAGYRDLARVMRSLTPYDNSPRLIYDMECYDVDMCVLLPAFGMSNELNMEIVDKHPDKFVAVCTAMETQRKSMRGEMKWSPEAAAAEIDTLLSTGKFVGLGEGMPADHTRKTTIGQTERLDQIRPIMEVARKHKSVARIHTGVVMGYPMTHHFWPESLNPIWTTDLASEYPEVPIVLDHGGLQGWWSQRFVEEAMNVAAAHDNVYLETGLWWTDMYMKALLDPNIGAEKLLWGCDWGASIPFHAQYGNQPPAYAVQLRKKPLVRHQVDVWGWSLKQLLRLDIVQDDLNLILGGNAARLYGLKLPHNRLFRPVGGELVPQPGDRDSLPPSCC</sequence>
<gene>
    <name evidence="3" type="ORF">METZ01_LOCUS58382</name>
</gene>
<evidence type="ECO:0000313" key="3">
    <source>
        <dbReference type="EMBL" id="SVA05528.1"/>
    </source>
</evidence>
<name>A0A381SQD8_9ZZZZ</name>
<protein>
    <recommendedName>
        <fullName evidence="2">Amidohydrolase-related domain-containing protein</fullName>
    </recommendedName>
</protein>
<dbReference type="SUPFAM" id="SSF51556">
    <property type="entry name" value="Metallo-dependent hydrolases"/>
    <property type="match status" value="1"/>
</dbReference>
<feature type="domain" description="Amidohydrolase-related" evidence="2">
    <location>
        <begin position="100"/>
        <end position="332"/>
    </location>
</feature>
<dbReference type="InterPro" id="IPR006680">
    <property type="entry name" value="Amidohydro-rel"/>
</dbReference>
<accession>A0A381SQD8</accession>
<proteinExistence type="predicted"/>
<dbReference type="GO" id="GO:0016831">
    <property type="term" value="F:carboxy-lyase activity"/>
    <property type="evidence" value="ECO:0007669"/>
    <property type="project" value="InterPro"/>
</dbReference>
<dbReference type="GO" id="GO:0016787">
    <property type="term" value="F:hydrolase activity"/>
    <property type="evidence" value="ECO:0007669"/>
    <property type="project" value="InterPro"/>
</dbReference>
<evidence type="ECO:0000259" key="2">
    <source>
        <dbReference type="Pfam" id="PF04909"/>
    </source>
</evidence>
<dbReference type="Pfam" id="PF04909">
    <property type="entry name" value="Amidohydro_2"/>
    <property type="match status" value="1"/>
</dbReference>
<dbReference type="AlphaFoldDB" id="A0A381SQD8"/>
<dbReference type="Gene3D" id="3.20.20.140">
    <property type="entry name" value="Metal-dependent hydrolases"/>
    <property type="match status" value="1"/>
</dbReference>
<dbReference type="EMBL" id="UINC01003349">
    <property type="protein sequence ID" value="SVA05528.1"/>
    <property type="molecule type" value="Genomic_DNA"/>
</dbReference>
<organism evidence="3">
    <name type="scientific">marine metagenome</name>
    <dbReference type="NCBI Taxonomy" id="408172"/>
    <lineage>
        <taxon>unclassified sequences</taxon>
        <taxon>metagenomes</taxon>
        <taxon>ecological metagenomes</taxon>
    </lineage>
</organism>
<reference evidence="3" key="1">
    <citation type="submission" date="2018-05" db="EMBL/GenBank/DDBJ databases">
        <authorList>
            <person name="Lanie J.A."/>
            <person name="Ng W.-L."/>
            <person name="Kazmierczak K.M."/>
            <person name="Andrzejewski T.M."/>
            <person name="Davidsen T.M."/>
            <person name="Wayne K.J."/>
            <person name="Tettelin H."/>
            <person name="Glass J.I."/>
            <person name="Rusch D."/>
            <person name="Podicherti R."/>
            <person name="Tsui H.-C.T."/>
            <person name="Winkler M.E."/>
        </authorList>
    </citation>
    <scope>NUCLEOTIDE SEQUENCE</scope>
</reference>
<dbReference type="InterPro" id="IPR032465">
    <property type="entry name" value="ACMSD"/>
</dbReference>
<keyword evidence="1" id="KW-0456">Lyase</keyword>
<dbReference type="InterPro" id="IPR032466">
    <property type="entry name" value="Metal_Hydrolase"/>
</dbReference>
<dbReference type="PANTHER" id="PTHR21240">
    <property type="entry name" value="2-AMINO-3-CARBOXYLMUCONATE-6-SEMIALDEHYDE DECARBOXYLASE"/>
    <property type="match status" value="1"/>
</dbReference>
<evidence type="ECO:0000256" key="1">
    <source>
        <dbReference type="ARBA" id="ARBA00023239"/>
    </source>
</evidence>